<reference evidence="5" key="1">
    <citation type="submission" date="2016-11" db="EMBL/GenBank/DDBJ databases">
        <authorList>
            <person name="Varghese N."/>
            <person name="Submissions S."/>
        </authorList>
    </citation>
    <scope>NUCLEOTIDE SEQUENCE [LARGE SCALE GENOMIC DNA]</scope>
    <source>
        <strain evidence="5">CGMCC 1.6496</strain>
    </source>
</reference>
<keyword evidence="5" id="KW-1185">Reference proteome</keyword>
<dbReference type="Gene3D" id="1.10.260.40">
    <property type="entry name" value="lambda repressor-like DNA-binding domains"/>
    <property type="match status" value="1"/>
</dbReference>
<evidence type="ECO:0000313" key="5">
    <source>
        <dbReference type="Proteomes" id="UP000184079"/>
    </source>
</evidence>
<dbReference type="Pfam" id="PF01381">
    <property type="entry name" value="HTH_3"/>
    <property type="match status" value="1"/>
</dbReference>
<sequence>MEEQANTFGEQLKQCRVERDWSQEKLATELHVSRQAVYKWETNKSYPDIQNLIRISDLFNITIDELIRGDKQMQKTISIDDDELFDELSDPGFYIGMILILVGVLIFDGPLTDTFLFIGLIMIVFFTDTVQSLKNLFKS</sequence>
<feature type="transmembrane region" description="Helical" evidence="2">
    <location>
        <begin position="91"/>
        <end position="107"/>
    </location>
</feature>
<dbReference type="AlphaFoldDB" id="A0A1M5RI43"/>
<dbReference type="SMART" id="SM00530">
    <property type="entry name" value="HTH_XRE"/>
    <property type="match status" value="1"/>
</dbReference>
<evidence type="ECO:0000256" key="2">
    <source>
        <dbReference type="SAM" id="Phobius"/>
    </source>
</evidence>
<keyword evidence="2" id="KW-0472">Membrane</keyword>
<keyword evidence="1 4" id="KW-0238">DNA-binding</keyword>
<protein>
    <submittedName>
        <fullName evidence="4">DNA-binding transcriptional regulator, XRE-family HTH domain</fullName>
    </submittedName>
</protein>
<organism evidence="4 5">
    <name type="scientific">Virgibacillus chiguensis</name>
    <dbReference type="NCBI Taxonomy" id="411959"/>
    <lineage>
        <taxon>Bacteria</taxon>
        <taxon>Bacillati</taxon>
        <taxon>Bacillota</taxon>
        <taxon>Bacilli</taxon>
        <taxon>Bacillales</taxon>
        <taxon>Bacillaceae</taxon>
        <taxon>Virgibacillus</taxon>
    </lineage>
</organism>
<dbReference type="InterPro" id="IPR010982">
    <property type="entry name" value="Lambda_DNA-bd_dom_sf"/>
</dbReference>
<keyword evidence="2" id="KW-1133">Transmembrane helix</keyword>
<dbReference type="PANTHER" id="PTHR46558">
    <property type="entry name" value="TRACRIPTIONAL REGULATORY PROTEIN-RELATED-RELATED"/>
    <property type="match status" value="1"/>
</dbReference>
<proteinExistence type="predicted"/>
<dbReference type="EMBL" id="FQXD01000005">
    <property type="protein sequence ID" value="SHH26042.1"/>
    <property type="molecule type" value="Genomic_DNA"/>
</dbReference>
<feature type="domain" description="HTH cro/C1-type" evidence="3">
    <location>
        <begin position="12"/>
        <end position="66"/>
    </location>
</feature>
<accession>A0A1M5RI43</accession>
<dbReference type="PANTHER" id="PTHR46558:SF15">
    <property type="entry name" value="HELIX-TURN-HELIX DOMAIN PROTEIN"/>
    <property type="match status" value="1"/>
</dbReference>
<dbReference type="SUPFAM" id="SSF47413">
    <property type="entry name" value="lambda repressor-like DNA-binding domains"/>
    <property type="match status" value="1"/>
</dbReference>
<gene>
    <name evidence="4" type="ORF">SAMN05421807_105173</name>
</gene>
<dbReference type="GO" id="GO:0003677">
    <property type="term" value="F:DNA binding"/>
    <property type="evidence" value="ECO:0007669"/>
    <property type="project" value="UniProtKB-KW"/>
</dbReference>
<evidence type="ECO:0000313" key="4">
    <source>
        <dbReference type="EMBL" id="SHH26042.1"/>
    </source>
</evidence>
<dbReference type="PROSITE" id="PS50943">
    <property type="entry name" value="HTH_CROC1"/>
    <property type="match status" value="1"/>
</dbReference>
<dbReference type="InterPro" id="IPR001387">
    <property type="entry name" value="Cro/C1-type_HTH"/>
</dbReference>
<keyword evidence="2" id="KW-0812">Transmembrane</keyword>
<name>A0A1M5RI43_9BACI</name>
<dbReference type="RefSeq" id="WP_244527687.1">
    <property type="nucleotide sequence ID" value="NZ_FQXD01000005.1"/>
</dbReference>
<evidence type="ECO:0000256" key="1">
    <source>
        <dbReference type="ARBA" id="ARBA00023125"/>
    </source>
</evidence>
<evidence type="ECO:0000259" key="3">
    <source>
        <dbReference type="PROSITE" id="PS50943"/>
    </source>
</evidence>
<dbReference type="CDD" id="cd00093">
    <property type="entry name" value="HTH_XRE"/>
    <property type="match status" value="1"/>
</dbReference>
<dbReference type="Proteomes" id="UP000184079">
    <property type="component" value="Unassembled WGS sequence"/>
</dbReference>